<evidence type="ECO:0000256" key="6">
    <source>
        <dbReference type="ARBA" id="ARBA00023136"/>
    </source>
</evidence>
<evidence type="ECO:0000256" key="9">
    <source>
        <dbReference type="PIRSR" id="PIRSR601508-1"/>
    </source>
</evidence>
<protein>
    <submittedName>
        <fullName evidence="14">Variant Ionotropic Glutamate Receptor</fullName>
    </submittedName>
</protein>
<dbReference type="Gene3D" id="1.10.287.70">
    <property type="match status" value="1"/>
</dbReference>
<dbReference type="InterPro" id="IPR052192">
    <property type="entry name" value="Insect_Ionotropic_Sensory_Rcpt"/>
</dbReference>
<gene>
    <name evidence="14" type="ORF">C7M84_019393</name>
</gene>
<evidence type="ECO:0000259" key="13">
    <source>
        <dbReference type="Pfam" id="PF00060"/>
    </source>
</evidence>
<dbReference type="GO" id="GO:0005886">
    <property type="term" value="C:plasma membrane"/>
    <property type="evidence" value="ECO:0007669"/>
    <property type="project" value="UniProtKB-SubCell"/>
</dbReference>
<dbReference type="InterPro" id="IPR001320">
    <property type="entry name" value="Iontro_rcpt_C"/>
</dbReference>
<dbReference type="GO" id="GO:0050906">
    <property type="term" value="P:detection of stimulus involved in sensory perception"/>
    <property type="evidence" value="ECO:0007669"/>
    <property type="project" value="UniProtKB-ARBA"/>
</dbReference>
<feature type="disulfide bond" evidence="10">
    <location>
        <begin position="386"/>
        <end position="442"/>
    </location>
</feature>
<feature type="domain" description="Ionotropic glutamate receptor C-terminal" evidence="13">
    <location>
        <begin position="259"/>
        <end position="473"/>
    </location>
</feature>
<dbReference type="InterPro" id="IPR001508">
    <property type="entry name" value="Iono_Glu_rcpt_met"/>
</dbReference>
<dbReference type="PRINTS" id="PR00177">
    <property type="entry name" value="NMDARECEPTOR"/>
</dbReference>
<dbReference type="Pfam" id="PF00060">
    <property type="entry name" value="Lig_chan"/>
    <property type="match status" value="1"/>
</dbReference>
<dbReference type="GO" id="GO:0015276">
    <property type="term" value="F:ligand-gated monoatomic ion channel activity"/>
    <property type="evidence" value="ECO:0007669"/>
    <property type="project" value="InterPro"/>
</dbReference>
<accession>A0A3R7LRX1</accession>
<keyword evidence="4 12" id="KW-0812">Transmembrane</keyword>
<evidence type="ECO:0000256" key="5">
    <source>
        <dbReference type="ARBA" id="ARBA00022989"/>
    </source>
</evidence>
<dbReference type="GO" id="GO:0038023">
    <property type="term" value="F:signaling receptor activity"/>
    <property type="evidence" value="ECO:0007669"/>
    <property type="project" value="InterPro"/>
</dbReference>
<evidence type="ECO:0000256" key="4">
    <source>
        <dbReference type="ARBA" id="ARBA00022692"/>
    </source>
</evidence>
<keyword evidence="15" id="KW-1185">Reference proteome</keyword>
<evidence type="ECO:0000256" key="1">
    <source>
        <dbReference type="ARBA" id="ARBA00004651"/>
    </source>
</evidence>
<comment type="similarity">
    <text evidence="2">Belongs to the glutamate-gated ion channel (TC 1.A.10.1) family.</text>
</comment>
<dbReference type="Proteomes" id="UP000283509">
    <property type="component" value="Unassembled WGS sequence"/>
</dbReference>
<sequence>MTGVPMLITRENANDKLDKSVFVYADDFSAMYRRPEEQSDVSGLFNTYTAAVWLLILAAFLGVVACLWAVMACLWAFVRKNRGEAGGTEPEGGAAARAALSAGGDNAFLTLAVLLAQCELNRSVCLYIVSSSPPSLFPTPPLSPPFALPSSSPFLFIVSNVPKASSSPPPLAIFRTPSSSSSKPLLRPRPSPPPLAIFRAPSSSSSKPLPHPRLSPSSERLPPVPQSLFSSPPPLAIFRTPSSSSSKPLLHPRPAAIPSEPQGNPLRIAFSLWLFVSLILASVYRSNLKAMLILPKVDLPFDDAEELADSGLPLRLTFRSMLHRSMLEAPPGSTLSRLLPRNDSMYFDLDFPTSVKEMEEGNLVIAGFREMIRNVMHDSFSKNGRCLAYVMNDNLLGTNFYSFLFPKGSPLKAQVDPLIVRLRQSGIMDYIFKKTTANATECLKPPHSQYQDKLRPLKLQDFYGAFLLYIGGIFIGLLAFLLELLWTHASQVVEEPQ</sequence>
<evidence type="ECO:0000256" key="2">
    <source>
        <dbReference type="ARBA" id="ARBA00008685"/>
    </source>
</evidence>
<evidence type="ECO:0000313" key="15">
    <source>
        <dbReference type="Proteomes" id="UP000283509"/>
    </source>
</evidence>
<evidence type="ECO:0000313" key="14">
    <source>
        <dbReference type="EMBL" id="ROT62749.1"/>
    </source>
</evidence>
<keyword evidence="10" id="KW-1015">Disulfide bond</keyword>
<feature type="transmembrane region" description="Helical" evidence="12">
    <location>
        <begin position="462"/>
        <end position="482"/>
    </location>
</feature>
<keyword evidence="7 14" id="KW-0675">Receptor</keyword>
<comment type="subcellular location">
    <subcellularLocation>
        <location evidence="1">Cell membrane</location>
        <topology evidence="1">Multi-pass membrane protein</topology>
    </subcellularLocation>
</comment>
<dbReference type="PANTHER" id="PTHR42643">
    <property type="entry name" value="IONOTROPIC RECEPTOR 20A-RELATED"/>
    <property type="match status" value="1"/>
</dbReference>
<dbReference type="PANTHER" id="PTHR42643:SF30">
    <property type="entry name" value="IONOTROPIC RECEPTOR 40A-RELATED"/>
    <property type="match status" value="1"/>
</dbReference>
<dbReference type="AlphaFoldDB" id="A0A3R7LRX1"/>
<keyword evidence="3" id="KW-1003">Cell membrane</keyword>
<evidence type="ECO:0000256" key="3">
    <source>
        <dbReference type="ARBA" id="ARBA00022475"/>
    </source>
</evidence>
<evidence type="ECO:0000256" key="7">
    <source>
        <dbReference type="ARBA" id="ARBA00023170"/>
    </source>
</evidence>
<evidence type="ECO:0000256" key="11">
    <source>
        <dbReference type="SAM" id="MobiDB-lite"/>
    </source>
</evidence>
<comment type="caution">
    <text evidence="14">The sequence shown here is derived from an EMBL/GenBank/DDBJ whole genome shotgun (WGS) entry which is preliminary data.</text>
</comment>
<organism evidence="14 15">
    <name type="scientific">Penaeus vannamei</name>
    <name type="common">Whiteleg shrimp</name>
    <name type="synonym">Litopenaeus vannamei</name>
    <dbReference type="NCBI Taxonomy" id="6689"/>
    <lineage>
        <taxon>Eukaryota</taxon>
        <taxon>Metazoa</taxon>
        <taxon>Ecdysozoa</taxon>
        <taxon>Arthropoda</taxon>
        <taxon>Crustacea</taxon>
        <taxon>Multicrustacea</taxon>
        <taxon>Malacostraca</taxon>
        <taxon>Eumalacostraca</taxon>
        <taxon>Eucarida</taxon>
        <taxon>Decapoda</taxon>
        <taxon>Dendrobranchiata</taxon>
        <taxon>Penaeoidea</taxon>
        <taxon>Penaeidae</taxon>
        <taxon>Penaeus</taxon>
    </lineage>
</organism>
<proteinExistence type="inferred from homology"/>
<dbReference type="STRING" id="6689.A0A3R7LRX1"/>
<evidence type="ECO:0000256" key="12">
    <source>
        <dbReference type="SAM" id="Phobius"/>
    </source>
</evidence>
<dbReference type="OrthoDB" id="6506757at2759"/>
<dbReference type="EMBL" id="QCYY01003558">
    <property type="protein sequence ID" value="ROT62749.1"/>
    <property type="molecule type" value="Genomic_DNA"/>
</dbReference>
<reference evidence="14 15" key="1">
    <citation type="submission" date="2018-04" db="EMBL/GenBank/DDBJ databases">
        <authorList>
            <person name="Zhang X."/>
            <person name="Yuan J."/>
            <person name="Li F."/>
            <person name="Xiang J."/>
        </authorList>
    </citation>
    <scope>NUCLEOTIDE SEQUENCE [LARGE SCALE GENOMIC DNA]</scope>
    <source>
        <tissue evidence="14">Muscle</tissue>
    </source>
</reference>
<name>A0A3R7LRX1_PENVA</name>
<keyword evidence="8" id="KW-0325">Glycoprotein</keyword>
<feature type="compositionally biased region" description="Low complexity" evidence="11">
    <location>
        <begin position="199"/>
        <end position="221"/>
    </location>
</feature>
<evidence type="ECO:0000256" key="8">
    <source>
        <dbReference type="ARBA" id="ARBA00023180"/>
    </source>
</evidence>
<keyword evidence="6 12" id="KW-0472">Membrane</keyword>
<feature type="region of interest" description="Disordered" evidence="11">
    <location>
        <begin position="165"/>
        <end position="225"/>
    </location>
</feature>
<evidence type="ECO:0000256" key="10">
    <source>
        <dbReference type="PIRSR" id="PIRSR601508-3"/>
    </source>
</evidence>
<feature type="binding site" evidence="9">
    <location>
        <position position="325"/>
    </location>
    <ligand>
        <name>L-glutamate</name>
        <dbReference type="ChEBI" id="CHEBI:29985"/>
    </ligand>
</feature>
<keyword evidence="5 12" id="KW-1133">Transmembrane helix</keyword>
<dbReference type="SUPFAM" id="SSF53850">
    <property type="entry name" value="Periplasmic binding protein-like II"/>
    <property type="match status" value="1"/>
</dbReference>
<reference evidence="14 15" key="2">
    <citation type="submission" date="2019-01" db="EMBL/GenBank/DDBJ databases">
        <title>The decoding of complex shrimp genome reveals the adaptation for benthos swimmer, frequently molting mechanism and breeding impact on genome.</title>
        <authorList>
            <person name="Sun Y."/>
            <person name="Gao Y."/>
            <person name="Yu Y."/>
        </authorList>
    </citation>
    <scope>NUCLEOTIDE SEQUENCE [LARGE SCALE GENOMIC DNA]</scope>
    <source>
        <tissue evidence="14">Muscle</tissue>
    </source>
</reference>
<feature type="transmembrane region" description="Helical" evidence="12">
    <location>
        <begin position="50"/>
        <end position="77"/>
    </location>
</feature>